<dbReference type="EMBL" id="JABSTR010000003">
    <property type="protein sequence ID" value="KAH9365888.1"/>
    <property type="molecule type" value="Genomic_DNA"/>
</dbReference>
<dbReference type="InterPro" id="IPR008974">
    <property type="entry name" value="TRAF-like"/>
</dbReference>
<accession>A0A9J6FUA4</accession>
<gene>
    <name evidence="2" type="ORF">HPB48_017280</name>
</gene>
<dbReference type="Pfam" id="PF21355">
    <property type="entry name" value="TRAF-mep_MATH"/>
    <property type="match status" value="1"/>
</dbReference>
<dbReference type="Proteomes" id="UP000821853">
    <property type="component" value="Unassembled WGS sequence"/>
</dbReference>
<dbReference type="OrthoDB" id="6481720at2759"/>
<dbReference type="VEuPathDB" id="VectorBase:HLOH_040670"/>
<evidence type="ECO:0000313" key="3">
    <source>
        <dbReference type="Proteomes" id="UP000821853"/>
    </source>
</evidence>
<protein>
    <recommendedName>
        <fullName evidence="1">MATH domain-containing protein</fullName>
    </recommendedName>
</protein>
<dbReference type="PROSITE" id="PS50144">
    <property type="entry name" value="MATH"/>
    <property type="match status" value="1"/>
</dbReference>
<sequence>MKALVAHEKTLEQLVGDLDAKLAQLSLRSDSQSAKLVELCENINRLTEQLGPSSDSNAAEIKSLFSEKCESLRTDVTSVFASAPSDPKTLQRVVKGYSSLKEKALKDGFSDIWSDKVYLRRYLISWGIRFLKEGNIVYVALLIRLHEGREDDFLDWPFKKELKLSIIHPETRKERYLVGQPNTATANYKYFCRPIGGSNNGGYFDATKVESSDIERDGYVKGDQLLLRFEVLA</sequence>
<evidence type="ECO:0000313" key="2">
    <source>
        <dbReference type="EMBL" id="KAH9365888.1"/>
    </source>
</evidence>
<dbReference type="AlphaFoldDB" id="A0A9J6FUA4"/>
<dbReference type="InterPro" id="IPR049342">
    <property type="entry name" value="TRAF1-6_MATH_dom"/>
</dbReference>
<keyword evidence="3" id="KW-1185">Reference proteome</keyword>
<reference evidence="2 3" key="1">
    <citation type="journal article" date="2020" name="Cell">
        <title>Large-Scale Comparative Analyses of Tick Genomes Elucidate Their Genetic Diversity and Vector Capacities.</title>
        <authorList>
            <consortium name="Tick Genome and Microbiome Consortium (TIGMIC)"/>
            <person name="Jia N."/>
            <person name="Wang J."/>
            <person name="Shi W."/>
            <person name="Du L."/>
            <person name="Sun Y."/>
            <person name="Zhan W."/>
            <person name="Jiang J.F."/>
            <person name="Wang Q."/>
            <person name="Zhang B."/>
            <person name="Ji P."/>
            <person name="Bell-Sakyi L."/>
            <person name="Cui X.M."/>
            <person name="Yuan T.T."/>
            <person name="Jiang B.G."/>
            <person name="Yang W.F."/>
            <person name="Lam T.T."/>
            <person name="Chang Q.C."/>
            <person name="Ding S.J."/>
            <person name="Wang X.J."/>
            <person name="Zhu J.G."/>
            <person name="Ruan X.D."/>
            <person name="Zhao L."/>
            <person name="Wei J.T."/>
            <person name="Ye R.Z."/>
            <person name="Que T.C."/>
            <person name="Du C.H."/>
            <person name="Zhou Y.H."/>
            <person name="Cheng J.X."/>
            <person name="Dai P.F."/>
            <person name="Guo W.B."/>
            <person name="Han X.H."/>
            <person name="Huang E.J."/>
            <person name="Li L.F."/>
            <person name="Wei W."/>
            <person name="Gao Y.C."/>
            <person name="Liu J.Z."/>
            <person name="Shao H.Z."/>
            <person name="Wang X."/>
            <person name="Wang C.C."/>
            <person name="Yang T.C."/>
            <person name="Huo Q.B."/>
            <person name="Li W."/>
            <person name="Chen H.Y."/>
            <person name="Chen S.E."/>
            <person name="Zhou L.G."/>
            <person name="Ni X.B."/>
            <person name="Tian J.H."/>
            <person name="Sheng Y."/>
            <person name="Liu T."/>
            <person name="Pan Y.S."/>
            <person name="Xia L.Y."/>
            <person name="Li J."/>
            <person name="Zhao F."/>
            <person name="Cao W.C."/>
        </authorList>
    </citation>
    <scope>NUCLEOTIDE SEQUENCE [LARGE SCALE GENOMIC DNA]</scope>
    <source>
        <strain evidence="2">HaeL-2018</strain>
    </source>
</reference>
<dbReference type="InterPro" id="IPR002083">
    <property type="entry name" value="MATH/TRAF_dom"/>
</dbReference>
<dbReference type="SUPFAM" id="SSF49599">
    <property type="entry name" value="TRAF domain-like"/>
    <property type="match status" value="1"/>
</dbReference>
<name>A0A9J6FUA4_HAELO</name>
<dbReference type="Gene3D" id="2.60.210.10">
    <property type="entry name" value="Apoptosis, Tumor Necrosis Factor Receptor Associated Protein 2, Chain A"/>
    <property type="match status" value="1"/>
</dbReference>
<organism evidence="2 3">
    <name type="scientific">Haemaphysalis longicornis</name>
    <name type="common">Bush tick</name>
    <dbReference type="NCBI Taxonomy" id="44386"/>
    <lineage>
        <taxon>Eukaryota</taxon>
        <taxon>Metazoa</taxon>
        <taxon>Ecdysozoa</taxon>
        <taxon>Arthropoda</taxon>
        <taxon>Chelicerata</taxon>
        <taxon>Arachnida</taxon>
        <taxon>Acari</taxon>
        <taxon>Parasitiformes</taxon>
        <taxon>Ixodida</taxon>
        <taxon>Ixodoidea</taxon>
        <taxon>Ixodidae</taxon>
        <taxon>Haemaphysalinae</taxon>
        <taxon>Haemaphysalis</taxon>
    </lineage>
</organism>
<feature type="domain" description="MATH" evidence="1">
    <location>
        <begin position="87"/>
        <end position="231"/>
    </location>
</feature>
<comment type="caution">
    <text evidence="2">The sequence shown here is derived from an EMBL/GenBank/DDBJ whole genome shotgun (WGS) entry which is preliminary data.</text>
</comment>
<proteinExistence type="predicted"/>
<evidence type="ECO:0000259" key="1">
    <source>
        <dbReference type="PROSITE" id="PS50144"/>
    </source>
</evidence>